<dbReference type="PANTHER" id="PTHR48040">
    <property type="entry name" value="PLEIOTROPIC DRUG RESISTANCE PROTEIN 1-LIKE ISOFORM X1"/>
    <property type="match status" value="1"/>
</dbReference>
<reference evidence="1" key="1">
    <citation type="submission" date="2015-06" db="UniProtKB">
        <authorList>
            <consortium name="EnsemblPlants"/>
        </authorList>
    </citation>
    <scope>IDENTIFICATION</scope>
</reference>
<dbReference type="Gramene" id="ORGLA01G0118300.1">
    <property type="protein sequence ID" value="ORGLA01G0118300.1"/>
    <property type="gene ID" value="ORGLA01G0118300"/>
</dbReference>
<dbReference type="EnsemblPlants" id="ORGLA01G0118300.1">
    <property type="protein sequence ID" value="ORGLA01G0118300.1"/>
    <property type="gene ID" value="ORGLA01G0118300"/>
</dbReference>
<protein>
    <recommendedName>
        <fullName evidence="3">ABC-transporter N-terminal domain-containing protein</fullName>
    </recommendedName>
</protein>
<evidence type="ECO:0008006" key="3">
    <source>
        <dbReference type="Google" id="ProtNLM"/>
    </source>
</evidence>
<evidence type="ECO:0000313" key="2">
    <source>
        <dbReference type="Proteomes" id="UP000007306"/>
    </source>
</evidence>
<proteinExistence type="predicted"/>
<dbReference type="AlphaFoldDB" id="I1NMU3"/>
<organism evidence="1 2">
    <name type="scientific">Oryza glaberrima</name>
    <name type="common">African rice</name>
    <dbReference type="NCBI Taxonomy" id="4538"/>
    <lineage>
        <taxon>Eukaryota</taxon>
        <taxon>Viridiplantae</taxon>
        <taxon>Streptophyta</taxon>
        <taxon>Embryophyta</taxon>
        <taxon>Tracheophyta</taxon>
        <taxon>Spermatophyta</taxon>
        <taxon>Magnoliopsida</taxon>
        <taxon>Liliopsida</taxon>
        <taxon>Poales</taxon>
        <taxon>Poaceae</taxon>
        <taxon>BOP clade</taxon>
        <taxon>Oryzoideae</taxon>
        <taxon>Oryzeae</taxon>
        <taxon>Oryzinae</taxon>
        <taxon>Oryza</taxon>
    </lineage>
</organism>
<dbReference type="Proteomes" id="UP000007306">
    <property type="component" value="Chromosome 1"/>
</dbReference>
<reference evidence="1 2" key="2">
    <citation type="submission" date="2018-04" db="EMBL/GenBank/DDBJ databases">
        <title>OglaRS2 (Oryza glaberrima Reference Sequence Version 2).</title>
        <authorList>
            <person name="Zhang J."/>
            <person name="Kudrna D."/>
            <person name="Lee S."/>
            <person name="Talag J."/>
            <person name="Rajasekar S."/>
            <person name="Wing R.A."/>
        </authorList>
    </citation>
    <scope>NUCLEOTIDE SEQUENCE [LARGE SCALE GENOMIC DNA]</scope>
    <source>
        <strain evidence="1 2">cv. IRGC 96717</strain>
    </source>
</reference>
<accession>I1NMU3</accession>
<name>I1NMU3_ORYGL</name>
<sequence length="186" mass="20615">EQGSIGHNSHDLSIDGAHAAAEKLARIHKIASLRRESSLWRRGDDGVYFSRSSTGASSSRFRDEEDDEEALRWAALERLPTRDRVRRGILLQAAEGNGEKVEVDVGRMGARESRALIARLIRAADDDHALFLLKLKERMDRGQPPPAVPASRLGGEVREREKVEAEVHVGNRGLPTLLNSIINTVQ</sequence>
<keyword evidence="2" id="KW-1185">Reference proteome</keyword>
<dbReference type="STRING" id="4538.I1NMU3"/>
<dbReference type="HOGENOM" id="CLU_1458030_0_0_1"/>
<dbReference type="eggNOG" id="KOG0065">
    <property type="taxonomic scope" value="Eukaryota"/>
</dbReference>
<evidence type="ECO:0000313" key="1">
    <source>
        <dbReference type="EnsemblPlants" id="ORGLA01G0118300.1"/>
    </source>
</evidence>
<dbReference type="PANTHER" id="PTHR48040:SF20">
    <property type="entry name" value="PLEIOTROPIC DRUG RESISTANCE PROTEIN 1"/>
    <property type="match status" value="1"/>
</dbReference>